<reference evidence="3" key="1">
    <citation type="submission" date="2014-07" db="EMBL/GenBank/DDBJ databases">
        <title>Genome sequencing of plant-pathogenic Streptomyces species.</title>
        <authorList>
            <person name="Harrison J."/>
            <person name="Sapp M."/>
            <person name="Thwaites R."/>
            <person name="Studholme D.J."/>
        </authorList>
    </citation>
    <scope>NUCLEOTIDE SEQUENCE [LARGE SCALE GENOMIC DNA]</scope>
    <source>
        <strain evidence="3">NCPPB 4445</strain>
    </source>
</reference>
<comment type="caution">
    <text evidence="2">The sequence shown here is derived from an EMBL/GenBank/DDBJ whole genome shotgun (WGS) entry which is preliminary data.</text>
</comment>
<gene>
    <name evidence="2" type="ORF">IQ63_24970</name>
</gene>
<protein>
    <recommendedName>
        <fullName evidence="1">DUF397 domain-containing protein</fullName>
    </recommendedName>
</protein>
<dbReference type="EMBL" id="JPPY01000140">
    <property type="protein sequence ID" value="KND32052.1"/>
    <property type="molecule type" value="Genomic_DNA"/>
</dbReference>
<dbReference type="PATRIC" id="fig|42234.21.peg.5169"/>
<evidence type="ECO:0000313" key="3">
    <source>
        <dbReference type="Proteomes" id="UP000037151"/>
    </source>
</evidence>
<dbReference type="InterPro" id="IPR007278">
    <property type="entry name" value="DUF397"/>
</dbReference>
<dbReference type="AlphaFoldDB" id="A0A0L0K1T2"/>
<organism evidence="2 3">
    <name type="scientific">Streptomyces acidiscabies</name>
    <dbReference type="NCBI Taxonomy" id="42234"/>
    <lineage>
        <taxon>Bacteria</taxon>
        <taxon>Bacillati</taxon>
        <taxon>Actinomycetota</taxon>
        <taxon>Actinomycetes</taxon>
        <taxon>Kitasatosporales</taxon>
        <taxon>Streptomycetaceae</taxon>
        <taxon>Streptomyces</taxon>
    </lineage>
</organism>
<evidence type="ECO:0000259" key="1">
    <source>
        <dbReference type="Pfam" id="PF04149"/>
    </source>
</evidence>
<accession>A0A0L0K1T2</accession>
<dbReference type="Proteomes" id="UP000037151">
    <property type="component" value="Unassembled WGS sequence"/>
</dbReference>
<feature type="domain" description="DUF397" evidence="1">
    <location>
        <begin position="10"/>
        <end position="63"/>
    </location>
</feature>
<name>A0A0L0K1T2_9ACTN</name>
<dbReference type="Pfam" id="PF04149">
    <property type="entry name" value="DUF397"/>
    <property type="match status" value="1"/>
</dbReference>
<sequence length="70" mass="7683">MMRHNLPTDRWVKSSYSADTNGQCVESQLVDSAQVAVGDSKDRSRGAFVFPTGSWTSFVGAVKQDELPYA</sequence>
<dbReference type="OrthoDB" id="3430276at2"/>
<evidence type="ECO:0000313" key="2">
    <source>
        <dbReference type="EMBL" id="KND32052.1"/>
    </source>
</evidence>
<proteinExistence type="predicted"/>